<dbReference type="SUPFAM" id="SSF53474">
    <property type="entry name" value="alpha/beta-Hydrolases"/>
    <property type="match status" value="1"/>
</dbReference>
<feature type="chain" id="PRO_5044872937" description="Serine carboxypeptidase-like 45" evidence="2">
    <location>
        <begin position="23"/>
        <end position="443"/>
    </location>
</feature>
<sequence length="443" mass="49326">MVAFFLVSSSLSVFFSCTSSSAELITSLPGQLANVSFRQYSGYIVIDAQHGRALFYYFVEADSENPLSHPLTVWLNGGPGCSSLGFGAFMENGPFQPGNEGLLTRNEYSWNSVSNMLYLESPIGVGFSYSNTSSDYINWNDTTTGHYIPQLTRLLLEYNRQLKNKPIKLKAIALGNPLLDIEISIDHSEFLWSHGVISDELLAITKTVCNYSRYFLEWTRKNVSKECRDMFMQMREEVGNDTDSGDIIIPICVSPSTQSAFLGDLAVAKVAKKIAVVDPCLSDRIYAYLNNLGVQKALHVKPTRTPAAWNFCSGPLNYQRENMAANIIPLLEEILREHIPILLYSGDQDSKIPLTQTRKIANLLAKDLELIAFERYGPWYDGLQVGGWTQSFGRLKSSKNSTILTFATVKGAAHEVPFTSPSQALTLFKAFLKGHPPPRTNNI</sequence>
<dbReference type="PRINTS" id="PR00724">
    <property type="entry name" value="CRBOXYPTASEC"/>
</dbReference>
<evidence type="ECO:0000256" key="1">
    <source>
        <dbReference type="ARBA" id="ARBA00009431"/>
    </source>
</evidence>
<evidence type="ECO:0000313" key="3">
    <source>
        <dbReference type="EMBL" id="KAL3511162.1"/>
    </source>
</evidence>
<dbReference type="EMBL" id="JBJUIK010000012">
    <property type="protein sequence ID" value="KAL3511162.1"/>
    <property type="molecule type" value="Genomic_DNA"/>
</dbReference>
<evidence type="ECO:0000313" key="4">
    <source>
        <dbReference type="Proteomes" id="UP001630127"/>
    </source>
</evidence>
<keyword evidence="2" id="KW-0732">Signal</keyword>
<dbReference type="AlphaFoldDB" id="A0ABD2YY69"/>
<organism evidence="3 4">
    <name type="scientific">Cinchona calisaya</name>
    <dbReference type="NCBI Taxonomy" id="153742"/>
    <lineage>
        <taxon>Eukaryota</taxon>
        <taxon>Viridiplantae</taxon>
        <taxon>Streptophyta</taxon>
        <taxon>Embryophyta</taxon>
        <taxon>Tracheophyta</taxon>
        <taxon>Spermatophyta</taxon>
        <taxon>Magnoliopsida</taxon>
        <taxon>eudicotyledons</taxon>
        <taxon>Gunneridae</taxon>
        <taxon>Pentapetalae</taxon>
        <taxon>asterids</taxon>
        <taxon>lamiids</taxon>
        <taxon>Gentianales</taxon>
        <taxon>Rubiaceae</taxon>
        <taxon>Cinchonoideae</taxon>
        <taxon>Cinchoneae</taxon>
        <taxon>Cinchona</taxon>
    </lineage>
</organism>
<evidence type="ECO:0008006" key="5">
    <source>
        <dbReference type="Google" id="ProtNLM"/>
    </source>
</evidence>
<evidence type="ECO:0000256" key="2">
    <source>
        <dbReference type="SAM" id="SignalP"/>
    </source>
</evidence>
<dbReference type="Pfam" id="PF00450">
    <property type="entry name" value="Peptidase_S10"/>
    <property type="match status" value="2"/>
</dbReference>
<name>A0ABD2YY69_9GENT</name>
<dbReference type="InterPro" id="IPR029058">
    <property type="entry name" value="AB_hydrolase_fold"/>
</dbReference>
<dbReference type="Proteomes" id="UP001630127">
    <property type="component" value="Unassembled WGS sequence"/>
</dbReference>
<keyword evidence="4" id="KW-1185">Reference proteome</keyword>
<protein>
    <recommendedName>
        <fullName evidence="5">Serine carboxypeptidase-like 45</fullName>
    </recommendedName>
</protein>
<reference evidence="3 4" key="1">
    <citation type="submission" date="2024-11" db="EMBL/GenBank/DDBJ databases">
        <title>A near-complete genome assembly of Cinchona calisaya.</title>
        <authorList>
            <person name="Lian D.C."/>
            <person name="Zhao X.W."/>
            <person name="Wei L."/>
        </authorList>
    </citation>
    <scope>NUCLEOTIDE SEQUENCE [LARGE SCALE GENOMIC DNA]</scope>
    <source>
        <tissue evidence="3">Nenye</tissue>
    </source>
</reference>
<feature type="signal peptide" evidence="2">
    <location>
        <begin position="1"/>
        <end position="22"/>
    </location>
</feature>
<dbReference type="PANTHER" id="PTHR11802:SF349">
    <property type="entry name" value="SERINE CARBOXYPEPTIDASE-LIKE 46"/>
    <property type="match status" value="1"/>
</dbReference>
<dbReference type="InterPro" id="IPR001563">
    <property type="entry name" value="Peptidase_S10"/>
</dbReference>
<comment type="similarity">
    <text evidence="1">Belongs to the peptidase S10 family.</text>
</comment>
<gene>
    <name evidence="3" type="ORF">ACH5RR_030563</name>
</gene>
<dbReference type="Gene3D" id="3.40.50.1820">
    <property type="entry name" value="alpha/beta hydrolase"/>
    <property type="match status" value="2"/>
</dbReference>
<accession>A0ABD2YY69</accession>
<dbReference type="PANTHER" id="PTHR11802">
    <property type="entry name" value="SERINE PROTEASE FAMILY S10 SERINE CARBOXYPEPTIDASE"/>
    <property type="match status" value="1"/>
</dbReference>
<dbReference type="Gene3D" id="6.10.250.940">
    <property type="match status" value="1"/>
</dbReference>
<dbReference type="Gene3D" id="3.40.50.11320">
    <property type="match status" value="1"/>
</dbReference>
<proteinExistence type="inferred from homology"/>
<comment type="caution">
    <text evidence="3">The sequence shown here is derived from an EMBL/GenBank/DDBJ whole genome shotgun (WGS) entry which is preliminary data.</text>
</comment>